<organism evidence="1 2">
    <name type="scientific">Glycocaulis alkaliphilus</name>
    <dbReference type="NCBI Taxonomy" id="1434191"/>
    <lineage>
        <taxon>Bacteria</taxon>
        <taxon>Pseudomonadati</taxon>
        <taxon>Pseudomonadota</taxon>
        <taxon>Alphaproteobacteria</taxon>
        <taxon>Maricaulales</taxon>
        <taxon>Maricaulaceae</taxon>
        <taxon>Glycocaulis</taxon>
    </lineage>
</organism>
<protein>
    <submittedName>
        <fullName evidence="1">Uncharacterized protein</fullName>
    </submittedName>
</protein>
<dbReference type="EMBL" id="CP018911">
    <property type="protein sequence ID" value="AZU02588.1"/>
    <property type="molecule type" value="Genomic_DNA"/>
</dbReference>
<name>A0A3T0E5Z8_9PROT</name>
<accession>A0A3T0E5Z8</accession>
<keyword evidence="2" id="KW-1185">Reference proteome</keyword>
<proteinExistence type="predicted"/>
<evidence type="ECO:0000313" key="1">
    <source>
        <dbReference type="EMBL" id="AZU02588.1"/>
    </source>
</evidence>
<gene>
    <name evidence="1" type="ORF">X907_0037</name>
</gene>
<dbReference type="Proteomes" id="UP000286954">
    <property type="component" value="Chromosome"/>
</dbReference>
<dbReference type="AlphaFoldDB" id="A0A3T0E5Z8"/>
<dbReference type="Pfam" id="PF11306">
    <property type="entry name" value="DUF3108"/>
    <property type="match status" value="1"/>
</dbReference>
<evidence type="ECO:0000313" key="2">
    <source>
        <dbReference type="Proteomes" id="UP000286954"/>
    </source>
</evidence>
<dbReference type="KEGG" id="gak:X907_0037"/>
<sequence length="267" mass="28708">MRLKALLAMTALAVLPALPASADTGTRLAAPPESLFVQYSGSLLLIPVANISINAVWPGDTYSATATFQSGGLLRWFDDTNIEAGVSGYVREDGLDPWRYQHLNHASGKGRIVAVHFEEGMAVPDINPPFGSMGDPAASDEDRTGAIDPISGILNMMLAAPMTANGEPCSGSVPIFDGRARYNLRLENGGMGNVNTRAWSGEALVCRAYVEPISGYEEGKRPTEEDTRRPVTMWLAQHGEVWVPVRYRANTRIGNLTISATHLRVGG</sequence>
<reference evidence="1 2" key="1">
    <citation type="submission" date="2016-12" db="EMBL/GenBank/DDBJ databases">
        <title>The genome of dimorphic prosthecate Glycocaulis alkaliphilus 6b-8t, isolated from crude oil dictates its adaptability in petroleum environments.</title>
        <authorList>
            <person name="Wu X.-L."/>
            <person name="Geng S."/>
        </authorList>
    </citation>
    <scope>NUCLEOTIDE SEQUENCE [LARGE SCALE GENOMIC DNA]</scope>
    <source>
        <strain evidence="1 2">6B-8</strain>
    </source>
</reference>
<dbReference type="RefSeq" id="WP_233352435.1">
    <property type="nucleotide sequence ID" value="NZ_BMFB01000004.1"/>
</dbReference>
<dbReference type="InterPro" id="IPR021457">
    <property type="entry name" value="DUF3108"/>
</dbReference>